<accession>A0AC61MZ42</accession>
<keyword evidence="2" id="KW-1185">Reference proteome</keyword>
<reference evidence="1" key="1">
    <citation type="submission" date="2021-01" db="EMBL/GenBank/DDBJ databases">
        <title>Complete genome sequence of Clostridiales bacterium R-7.</title>
        <authorList>
            <person name="Mahoney-Kurpe S.C."/>
            <person name="Palevich N."/>
            <person name="Koike S."/>
            <person name="Moon C.D."/>
            <person name="Attwood G.T."/>
        </authorList>
    </citation>
    <scope>NUCLEOTIDE SEQUENCE</scope>
    <source>
        <strain evidence="1">R-7</strain>
    </source>
</reference>
<evidence type="ECO:0000313" key="2">
    <source>
        <dbReference type="Proteomes" id="UP000682782"/>
    </source>
</evidence>
<organism evidence="1 2">
    <name type="scientific">Aristaeella hokkaidonensis</name>
    <dbReference type="NCBI Taxonomy" id="3046382"/>
    <lineage>
        <taxon>Bacteria</taxon>
        <taxon>Bacillati</taxon>
        <taxon>Bacillota</taxon>
        <taxon>Clostridia</taxon>
        <taxon>Eubacteriales</taxon>
        <taxon>Aristaeellaceae</taxon>
        <taxon>Aristaeella</taxon>
    </lineage>
</organism>
<dbReference type="EMBL" id="CP068393">
    <property type="protein sequence ID" value="QUC68477.1"/>
    <property type="molecule type" value="Genomic_DNA"/>
</dbReference>
<dbReference type="Proteomes" id="UP000682782">
    <property type="component" value="Chromosome"/>
</dbReference>
<evidence type="ECO:0000313" key="1">
    <source>
        <dbReference type="EMBL" id="QUC68477.1"/>
    </source>
</evidence>
<protein>
    <submittedName>
        <fullName evidence="1">GDSL family lipase</fullName>
    </submittedName>
</protein>
<sequence>MQIKTLGHIVDDGEGLWMISSAAEIGFRVTGATKVKLELLADDTVLDPEKEPYLPRFAIRLDGKKVVDARLTAKEETVTVFDGAEARDAEIRLIKLNESTSNLMALRKIDTDGKISPLPEKPMKIEFIGDSITCGYGVEGKSEAETFTTATENAEKSYAYLTAEELNADAVMTCFSGHGLISGYTDNPAVRNEADLVQPFYEKEGRNDFRLASGKRAEEIERDFSAFQPDWIVLNLGTNDLSWCGTSPERGLLFAEQYAAFLKTVRKHNPKAEILCILGVMGTGLNPMVQQAVNHYSRETGDRSIHVLMLEEQNAARDGYGADYHPNEITQRLLAGKVTDAIRQWTRQ</sequence>
<proteinExistence type="predicted"/>
<name>A0AC61MZ42_9FIRM</name>
<gene>
    <name evidence="1" type="ORF">JYE49_07260</name>
</gene>